<dbReference type="GO" id="GO:0008173">
    <property type="term" value="F:RNA methyltransferase activity"/>
    <property type="evidence" value="ECO:0007669"/>
    <property type="project" value="InterPro"/>
</dbReference>
<dbReference type="SUPFAM" id="SSF55315">
    <property type="entry name" value="L30e-like"/>
    <property type="match status" value="1"/>
</dbReference>
<dbReference type="SMART" id="SM00967">
    <property type="entry name" value="SpoU_sub_bind"/>
    <property type="match status" value="1"/>
</dbReference>
<dbReference type="GO" id="GO:0005737">
    <property type="term" value="C:cytoplasm"/>
    <property type="evidence" value="ECO:0007669"/>
    <property type="project" value="UniProtKB-ARBA"/>
</dbReference>
<dbReference type="InterPro" id="IPR029026">
    <property type="entry name" value="tRNA_m1G_MTases_N"/>
</dbReference>
<dbReference type="Gene3D" id="3.30.1330.30">
    <property type="match status" value="1"/>
</dbReference>
<dbReference type="InterPro" id="IPR013123">
    <property type="entry name" value="SpoU_subst-bd"/>
</dbReference>
<dbReference type="RefSeq" id="WP_099321824.1">
    <property type="nucleotide sequence ID" value="NZ_AP023321.1"/>
</dbReference>
<evidence type="ECO:0000256" key="3">
    <source>
        <dbReference type="ARBA" id="ARBA00022679"/>
    </source>
</evidence>
<dbReference type="InterPro" id="IPR001537">
    <property type="entry name" value="SpoU_MeTrfase"/>
</dbReference>
<keyword evidence="3 5" id="KW-0808">Transferase</keyword>
<dbReference type="InterPro" id="IPR029028">
    <property type="entry name" value="Alpha/beta_knot_MTases"/>
</dbReference>
<keyword evidence="2 5" id="KW-0489">Methyltransferase</keyword>
<protein>
    <submittedName>
        <fullName evidence="5">23S rRNA methyltransferase</fullName>
    </submittedName>
</protein>
<evidence type="ECO:0000256" key="1">
    <source>
        <dbReference type="ARBA" id="ARBA00007228"/>
    </source>
</evidence>
<evidence type="ECO:0000313" key="5">
    <source>
        <dbReference type="EMBL" id="BCI60240.1"/>
    </source>
</evidence>
<dbReference type="PANTHER" id="PTHR43191">
    <property type="entry name" value="RRNA METHYLTRANSFERASE 3"/>
    <property type="match status" value="1"/>
</dbReference>
<dbReference type="CDD" id="cd18095">
    <property type="entry name" value="SpoU-like_rRNA-MTase"/>
    <property type="match status" value="1"/>
</dbReference>
<dbReference type="InterPro" id="IPR053888">
    <property type="entry name" value="MRM3-like_sub_bind"/>
</dbReference>
<evidence type="ECO:0000256" key="2">
    <source>
        <dbReference type="ARBA" id="ARBA00022603"/>
    </source>
</evidence>
<dbReference type="GO" id="GO:0032259">
    <property type="term" value="P:methylation"/>
    <property type="evidence" value="ECO:0007669"/>
    <property type="project" value="UniProtKB-KW"/>
</dbReference>
<dbReference type="Proteomes" id="UP000593890">
    <property type="component" value="Chromosome"/>
</dbReference>
<reference evidence="6" key="1">
    <citation type="submission" date="2020-07" db="EMBL/GenBank/DDBJ databases">
        <title>Complete genome sequencing of Clostridia bacterium strain 12CBH8.</title>
        <authorList>
            <person name="Sakamoto M."/>
            <person name="Murakami T."/>
            <person name="Mori H."/>
        </authorList>
    </citation>
    <scope>NUCLEOTIDE SEQUENCE [LARGE SCALE GENOMIC DNA]</scope>
    <source>
        <strain evidence="6">12CBH8</strain>
    </source>
</reference>
<dbReference type="KEGG" id="sman:C12CBH8_08790"/>
<dbReference type="SUPFAM" id="SSF75217">
    <property type="entry name" value="alpha/beta knot"/>
    <property type="match status" value="1"/>
</dbReference>
<dbReference type="Gene3D" id="3.40.1280.10">
    <property type="match status" value="1"/>
</dbReference>
<name>A0A7I8D0D9_9FIRM</name>
<organism evidence="5 6">
    <name type="scientific">Solibaculum mannosilyticum</name>
    <dbReference type="NCBI Taxonomy" id="2780922"/>
    <lineage>
        <taxon>Bacteria</taxon>
        <taxon>Bacillati</taxon>
        <taxon>Bacillota</taxon>
        <taxon>Clostridia</taxon>
        <taxon>Eubacteriales</taxon>
        <taxon>Oscillospiraceae</taxon>
        <taxon>Solibaculum</taxon>
    </lineage>
</organism>
<dbReference type="GO" id="GO:0006396">
    <property type="term" value="P:RNA processing"/>
    <property type="evidence" value="ECO:0007669"/>
    <property type="project" value="InterPro"/>
</dbReference>
<proteinExistence type="inferred from homology"/>
<dbReference type="EMBL" id="AP023321">
    <property type="protein sequence ID" value="BCI60240.1"/>
    <property type="molecule type" value="Genomic_DNA"/>
</dbReference>
<dbReference type="AlphaFoldDB" id="A0A7I8D0D9"/>
<keyword evidence="6" id="KW-1185">Reference proteome</keyword>
<dbReference type="Pfam" id="PF00588">
    <property type="entry name" value="SpoU_methylase"/>
    <property type="match status" value="1"/>
</dbReference>
<evidence type="ECO:0000259" key="4">
    <source>
        <dbReference type="SMART" id="SM00967"/>
    </source>
</evidence>
<accession>A0A7I8D0D9</accession>
<dbReference type="PANTHER" id="PTHR43191:SF2">
    <property type="entry name" value="RRNA METHYLTRANSFERASE 3, MITOCHONDRIAL"/>
    <property type="match status" value="1"/>
</dbReference>
<comment type="similarity">
    <text evidence="1">Belongs to the class IV-like SAM-binding methyltransferase superfamily. RNA methyltransferase TrmH family.</text>
</comment>
<evidence type="ECO:0000313" key="6">
    <source>
        <dbReference type="Proteomes" id="UP000593890"/>
    </source>
</evidence>
<sequence length="263" mass="28547">MVFQLDSRENPKVKHFIRLLNNGKYREEQGLFAIEGARLCMDALQSGIPIAELFYTEEAAKKYNTIVADLGQKALKTYQISEGIAKKMGDTTHPQGVFCTCKTLDKPDDLVTIGTDSRILAMENIQDPANLGAMLRTAEAVGIKGVICSAGCCDMYHPKVLRASMGAVFRLSVRLEENLPKMLRGLTGMGVLTMAAVPDASACPVTSLRFDRSAVAVIGNEGNGLTKEAIEACEVRVTIPMKGRAESLNASMAAGILMWEMLR</sequence>
<dbReference type="GO" id="GO:0003723">
    <property type="term" value="F:RNA binding"/>
    <property type="evidence" value="ECO:0007669"/>
    <property type="project" value="InterPro"/>
</dbReference>
<dbReference type="InterPro" id="IPR051259">
    <property type="entry name" value="rRNA_Methyltransferase"/>
</dbReference>
<feature type="domain" description="RNA 2-O ribose methyltransferase substrate binding" evidence="4">
    <location>
        <begin position="33"/>
        <end position="107"/>
    </location>
</feature>
<gene>
    <name evidence="5" type="ORF">C12CBH8_08790</name>
</gene>
<dbReference type="InterPro" id="IPR029064">
    <property type="entry name" value="Ribosomal_eL30-like_sf"/>
</dbReference>
<dbReference type="Pfam" id="PF22435">
    <property type="entry name" value="MRM3-like_sub_bind"/>
    <property type="match status" value="1"/>
</dbReference>